<reference evidence="2" key="1">
    <citation type="journal article" date="2021" name="PeerJ">
        <title>Extensive microbial diversity within the chicken gut microbiome revealed by metagenomics and culture.</title>
        <authorList>
            <person name="Gilroy R."/>
            <person name="Ravi A."/>
            <person name="Getino M."/>
            <person name="Pursley I."/>
            <person name="Horton D.L."/>
            <person name="Alikhan N.F."/>
            <person name="Baker D."/>
            <person name="Gharbi K."/>
            <person name="Hall N."/>
            <person name="Watson M."/>
            <person name="Adriaenssens E.M."/>
            <person name="Foster-Nyarko E."/>
            <person name="Jarju S."/>
            <person name="Secka A."/>
            <person name="Antonio M."/>
            <person name="Oren A."/>
            <person name="Chaudhuri R.R."/>
            <person name="La Ragione R."/>
            <person name="Hildebrand F."/>
            <person name="Pallen M.J."/>
        </authorList>
    </citation>
    <scope>NUCLEOTIDE SEQUENCE</scope>
    <source>
        <strain evidence="2">CHK149-3286</strain>
    </source>
</reference>
<keyword evidence="1" id="KW-0472">Membrane</keyword>
<proteinExistence type="predicted"/>
<feature type="transmembrane region" description="Helical" evidence="1">
    <location>
        <begin position="195"/>
        <end position="212"/>
    </location>
</feature>
<feature type="transmembrane region" description="Helical" evidence="1">
    <location>
        <begin position="7"/>
        <end position="24"/>
    </location>
</feature>
<evidence type="ECO:0000313" key="2">
    <source>
        <dbReference type="EMBL" id="HJF68444.1"/>
    </source>
</evidence>
<dbReference type="PANTHER" id="PTHR36840">
    <property type="entry name" value="BLL5714 PROTEIN"/>
    <property type="match status" value="1"/>
</dbReference>
<dbReference type="InterPro" id="IPR010640">
    <property type="entry name" value="Low_temperature_requirement_A"/>
</dbReference>
<protein>
    <submittedName>
        <fullName evidence="2">Low temperature requirement protein A</fullName>
    </submittedName>
</protein>
<feature type="transmembrane region" description="Helical" evidence="1">
    <location>
        <begin position="218"/>
        <end position="239"/>
    </location>
</feature>
<feature type="transmembrane region" description="Helical" evidence="1">
    <location>
        <begin position="73"/>
        <end position="91"/>
    </location>
</feature>
<organism evidence="2 3">
    <name type="scientific">Staphylococcus kloosii</name>
    <dbReference type="NCBI Taxonomy" id="29384"/>
    <lineage>
        <taxon>Bacteria</taxon>
        <taxon>Bacillati</taxon>
        <taxon>Bacillota</taxon>
        <taxon>Bacilli</taxon>
        <taxon>Bacillales</taxon>
        <taxon>Staphylococcaceae</taxon>
        <taxon>Staphylococcus</taxon>
    </lineage>
</organism>
<feature type="transmembrane region" description="Helical" evidence="1">
    <location>
        <begin position="131"/>
        <end position="152"/>
    </location>
</feature>
<feature type="transmembrane region" description="Helical" evidence="1">
    <location>
        <begin position="44"/>
        <end position="61"/>
    </location>
</feature>
<reference evidence="2" key="2">
    <citation type="submission" date="2021-09" db="EMBL/GenBank/DDBJ databases">
        <authorList>
            <person name="Gilroy R."/>
        </authorList>
    </citation>
    <scope>NUCLEOTIDE SEQUENCE</scope>
    <source>
        <strain evidence="2">CHK149-3286</strain>
    </source>
</reference>
<sequence>MEKKEVSMTELFFDLIFVYILSTINQTAEGISHNLMSLEELGKSFMLFLVFFSIWVYRTLLVNRFFNQKWYQYIFVFIDMYLIVILSKAINGDFQQTFIPFVLMSALIYLSIFIQYFLNYKFANANPSKKLVEVYTTGLLLTIILSMISIFLPSPINFWVYFTGIAIVAIFPVLFYKTSYQNPVYFNHLTERLSLLVILLFGEGLVLLIQNIELSHLNIVYAICFAFITCLFIIYVFHYKSTDKNTTNKTGFTTIYIHLLLIYSLDMLFLIMNKLLSREHLNIFEIYGFMLFLILFIASILTNIGTHMKKGSVAK</sequence>
<feature type="transmembrane region" description="Helical" evidence="1">
    <location>
        <begin position="251"/>
        <end position="272"/>
    </location>
</feature>
<dbReference type="PANTHER" id="PTHR36840:SF1">
    <property type="entry name" value="BLL5714 PROTEIN"/>
    <property type="match status" value="1"/>
</dbReference>
<evidence type="ECO:0000256" key="1">
    <source>
        <dbReference type="SAM" id="Phobius"/>
    </source>
</evidence>
<dbReference type="EMBL" id="DYVT01000103">
    <property type="protein sequence ID" value="HJF68444.1"/>
    <property type="molecule type" value="Genomic_DNA"/>
</dbReference>
<gene>
    <name evidence="2" type="ORF">K8V85_09040</name>
</gene>
<keyword evidence="1" id="KW-0812">Transmembrane</keyword>
<dbReference type="Proteomes" id="UP000706163">
    <property type="component" value="Unassembled WGS sequence"/>
</dbReference>
<dbReference type="Pfam" id="PF06772">
    <property type="entry name" value="LtrA"/>
    <property type="match status" value="1"/>
</dbReference>
<feature type="transmembrane region" description="Helical" evidence="1">
    <location>
        <begin position="158"/>
        <end position="175"/>
    </location>
</feature>
<comment type="caution">
    <text evidence="2">The sequence shown here is derived from an EMBL/GenBank/DDBJ whole genome shotgun (WGS) entry which is preliminary data.</text>
</comment>
<feature type="transmembrane region" description="Helical" evidence="1">
    <location>
        <begin position="284"/>
        <end position="305"/>
    </location>
</feature>
<feature type="transmembrane region" description="Helical" evidence="1">
    <location>
        <begin position="97"/>
        <end position="119"/>
    </location>
</feature>
<dbReference type="AlphaFoldDB" id="A0A921GZ52"/>
<accession>A0A921GZ52</accession>
<evidence type="ECO:0000313" key="3">
    <source>
        <dbReference type="Proteomes" id="UP000706163"/>
    </source>
</evidence>
<name>A0A921GZ52_9STAP</name>
<dbReference type="RefSeq" id="WP_278675741.1">
    <property type="nucleotide sequence ID" value="NZ_DYVT01000103.1"/>
</dbReference>
<keyword evidence="1" id="KW-1133">Transmembrane helix</keyword>